<comment type="pathway">
    <text evidence="1">Plant hormone metabolism; auxin biosynthesis.</text>
</comment>
<protein>
    <recommendedName>
        <fullName evidence="4">Tryptophan 2-monooxygenase</fullName>
        <ecNumber evidence="3">1.13.12.3</ecNumber>
    </recommendedName>
</protein>
<dbReference type="InterPro" id="IPR050281">
    <property type="entry name" value="Flavin_monoamine_oxidase"/>
</dbReference>
<keyword evidence="9" id="KW-1185">Reference proteome</keyword>
<proteinExistence type="inferred from homology"/>
<dbReference type="PANTHER" id="PTHR10742:SF410">
    <property type="entry name" value="LYSINE-SPECIFIC HISTONE DEMETHYLASE 2"/>
    <property type="match status" value="1"/>
</dbReference>
<comment type="catalytic activity">
    <reaction evidence="6">
        <text>L-tryptophan + O2 = indole-3-acetamide + CO2 + H2O</text>
        <dbReference type="Rhea" id="RHEA:16165"/>
        <dbReference type="ChEBI" id="CHEBI:15377"/>
        <dbReference type="ChEBI" id="CHEBI:15379"/>
        <dbReference type="ChEBI" id="CHEBI:16031"/>
        <dbReference type="ChEBI" id="CHEBI:16526"/>
        <dbReference type="ChEBI" id="CHEBI:57912"/>
        <dbReference type="EC" id="1.13.12.3"/>
    </reaction>
</comment>
<dbReference type="GO" id="GO:0050361">
    <property type="term" value="F:tryptophan 2-monooxygenase activity"/>
    <property type="evidence" value="ECO:0007669"/>
    <property type="project" value="UniProtKB-EC"/>
</dbReference>
<gene>
    <name evidence="8" type="ORF">GGR04_002171</name>
</gene>
<comment type="similarity">
    <text evidence="2">Belongs to the tryptophan 2-monooxygenase family.</text>
</comment>
<dbReference type="Pfam" id="PF01593">
    <property type="entry name" value="Amino_oxidase"/>
    <property type="match status" value="1"/>
</dbReference>
<evidence type="ECO:0000256" key="5">
    <source>
        <dbReference type="ARBA" id="ARBA00023070"/>
    </source>
</evidence>
<dbReference type="InterPro" id="IPR002937">
    <property type="entry name" value="Amino_oxidase"/>
</dbReference>
<evidence type="ECO:0000256" key="4">
    <source>
        <dbReference type="ARBA" id="ARBA00017871"/>
    </source>
</evidence>
<dbReference type="InterPro" id="IPR036188">
    <property type="entry name" value="FAD/NAD-bd_sf"/>
</dbReference>
<name>A0A7W6EBN7_9HYPH</name>
<dbReference type="EC" id="1.13.12.3" evidence="3"/>
<dbReference type="PRINTS" id="PR00420">
    <property type="entry name" value="RNGMNOXGNASE"/>
</dbReference>
<sequence length="423" mass="44872">MSHEIDVAIVGAGAAGLSAARSLRGRGLSVRLLEARSRIGGRAETVVASDGHPFDRGCGWLHSADRNPLVAPIRAAGFTIVEKRPDWTGQTGDIGFSRPDQAAFNAVFDAFEARLDETTRRGIDRAASEDFEPSGRWNALMNAVSSYYNGTEFDRVSTLDYDAYVDSGVNWRVLEGYGAAISALGSYLETRTDCPVSAIEFDGRSLRVVTPHGTLRARAVVLTLPTAILAGDGLSLPAALEPWRAAAASLPLGLANKAVLSLAEPDRFDPEGHLFGNTDRTATGSYHLRPFGRPQIEVFVGGRCAEALEREGDGALGAFAIDELSNLFGSSIRRQLTAIAETAWGRDPHALGSYSHALPGAASARAQLAAPFENRIFFAGEATSPHAFSTAHGAWESGARAADEVLAALTPTGRLARKIDTGN</sequence>
<keyword evidence="5" id="KW-0073">Auxin biosynthesis</keyword>
<feature type="domain" description="Amine oxidase" evidence="7">
    <location>
        <begin position="15"/>
        <end position="406"/>
    </location>
</feature>
<dbReference type="SUPFAM" id="SSF51905">
    <property type="entry name" value="FAD/NAD(P)-binding domain"/>
    <property type="match status" value="1"/>
</dbReference>
<organism evidence="8 9">
    <name type="scientific">Aureimonas pseudogalii</name>
    <dbReference type="NCBI Taxonomy" id="1744844"/>
    <lineage>
        <taxon>Bacteria</taxon>
        <taxon>Pseudomonadati</taxon>
        <taxon>Pseudomonadota</taxon>
        <taxon>Alphaproteobacteria</taxon>
        <taxon>Hyphomicrobiales</taxon>
        <taxon>Aurantimonadaceae</taxon>
        <taxon>Aureimonas</taxon>
    </lineage>
</organism>
<keyword evidence="8" id="KW-0560">Oxidoreductase</keyword>
<dbReference type="Gene3D" id="3.50.50.60">
    <property type="entry name" value="FAD/NAD(P)-binding domain"/>
    <property type="match status" value="1"/>
</dbReference>
<dbReference type="Proteomes" id="UP000542776">
    <property type="component" value="Unassembled WGS sequence"/>
</dbReference>
<evidence type="ECO:0000256" key="3">
    <source>
        <dbReference type="ARBA" id="ARBA00012535"/>
    </source>
</evidence>
<reference evidence="8 9" key="1">
    <citation type="submission" date="2020-08" db="EMBL/GenBank/DDBJ databases">
        <title>Genomic Encyclopedia of Type Strains, Phase IV (KMG-IV): sequencing the most valuable type-strain genomes for metagenomic binning, comparative biology and taxonomic classification.</title>
        <authorList>
            <person name="Goeker M."/>
        </authorList>
    </citation>
    <scope>NUCLEOTIDE SEQUENCE [LARGE SCALE GENOMIC DNA]</scope>
    <source>
        <strain evidence="8 9">DSM 102238</strain>
    </source>
</reference>
<evidence type="ECO:0000313" key="8">
    <source>
        <dbReference type="EMBL" id="MBB3998332.1"/>
    </source>
</evidence>
<dbReference type="RefSeq" id="WP_183199863.1">
    <property type="nucleotide sequence ID" value="NZ_JACIEK010000004.1"/>
</dbReference>
<accession>A0A7W6EBN7</accession>
<evidence type="ECO:0000256" key="2">
    <source>
        <dbReference type="ARBA" id="ARBA00005833"/>
    </source>
</evidence>
<dbReference type="SUPFAM" id="SSF54373">
    <property type="entry name" value="FAD-linked reductases, C-terminal domain"/>
    <property type="match status" value="1"/>
</dbReference>
<dbReference type="GO" id="GO:0009851">
    <property type="term" value="P:auxin biosynthetic process"/>
    <property type="evidence" value="ECO:0007669"/>
    <property type="project" value="UniProtKB-KW"/>
</dbReference>
<evidence type="ECO:0000256" key="1">
    <source>
        <dbReference type="ARBA" id="ARBA00004814"/>
    </source>
</evidence>
<dbReference type="AlphaFoldDB" id="A0A7W6EBN7"/>
<dbReference type="EMBL" id="JACIEK010000004">
    <property type="protein sequence ID" value="MBB3998332.1"/>
    <property type="molecule type" value="Genomic_DNA"/>
</dbReference>
<dbReference type="PANTHER" id="PTHR10742">
    <property type="entry name" value="FLAVIN MONOAMINE OXIDASE"/>
    <property type="match status" value="1"/>
</dbReference>
<comment type="caution">
    <text evidence="8">The sequence shown here is derived from an EMBL/GenBank/DDBJ whole genome shotgun (WGS) entry which is preliminary data.</text>
</comment>
<evidence type="ECO:0000313" key="9">
    <source>
        <dbReference type="Proteomes" id="UP000542776"/>
    </source>
</evidence>
<evidence type="ECO:0000259" key="7">
    <source>
        <dbReference type="Pfam" id="PF01593"/>
    </source>
</evidence>
<evidence type="ECO:0000256" key="6">
    <source>
        <dbReference type="ARBA" id="ARBA00047321"/>
    </source>
</evidence>